<protein>
    <submittedName>
        <fullName evidence="10">Large-conductance mechanosensitive channel</fullName>
    </submittedName>
</protein>
<gene>
    <name evidence="10" type="ORF">Nlim_0291</name>
</gene>
<feature type="transmembrane region" description="Helical" evidence="9">
    <location>
        <begin position="85"/>
        <end position="106"/>
    </location>
</feature>
<keyword evidence="6" id="KW-0406">Ion transport</keyword>
<evidence type="ECO:0000256" key="3">
    <source>
        <dbReference type="ARBA" id="ARBA00022475"/>
    </source>
</evidence>
<feature type="transmembrane region" description="Helical" evidence="9">
    <location>
        <begin position="18"/>
        <end position="37"/>
    </location>
</feature>
<keyword evidence="8" id="KW-0407">Ion channel</keyword>
<reference evidence="10" key="1">
    <citation type="journal article" date="2011" name="PLoS ONE">
        <title>Genome of a low-salinity ammonia-oxidizing archaeon determined by single-cell and metagenomic analysis.</title>
        <authorList>
            <person name="Blainey P.C."/>
            <person name="Mosier A.C."/>
            <person name="Potanina A."/>
            <person name="Francis C.A."/>
            <person name="Quake S.R."/>
        </authorList>
    </citation>
    <scope>NUCLEOTIDE SEQUENCE [LARGE SCALE GENOMIC DNA]</scope>
    <source>
        <strain evidence="10">SFB1</strain>
    </source>
</reference>
<keyword evidence="2" id="KW-0813">Transport</keyword>
<evidence type="ECO:0000256" key="4">
    <source>
        <dbReference type="ARBA" id="ARBA00022692"/>
    </source>
</evidence>
<dbReference type="InterPro" id="IPR036019">
    <property type="entry name" value="MscL_channel"/>
</dbReference>
<dbReference type="InterPro" id="IPR001185">
    <property type="entry name" value="MS_channel"/>
</dbReference>
<dbReference type="PANTHER" id="PTHR30266">
    <property type="entry name" value="MECHANOSENSITIVE CHANNEL MSCL"/>
    <property type="match status" value="1"/>
</dbReference>
<keyword evidence="5 9" id="KW-1133">Transmembrane helix</keyword>
<evidence type="ECO:0000256" key="5">
    <source>
        <dbReference type="ARBA" id="ARBA00022989"/>
    </source>
</evidence>
<dbReference type="Proteomes" id="UP000004348">
    <property type="component" value="Chromosome"/>
</dbReference>
<dbReference type="Gene3D" id="1.10.1200.120">
    <property type="entry name" value="Large-conductance mechanosensitive channel, MscL, domain 1"/>
    <property type="match status" value="1"/>
</dbReference>
<dbReference type="AlphaFoldDB" id="F3KIJ2"/>
<keyword evidence="7 9" id="KW-0472">Membrane</keyword>
<evidence type="ECO:0000313" key="10">
    <source>
        <dbReference type="EMBL" id="EGG42736.1"/>
    </source>
</evidence>
<comment type="subcellular location">
    <subcellularLocation>
        <location evidence="1">Membrane</location>
        <topology evidence="1">Multi-pass membrane protein</topology>
    </subcellularLocation>
</comment>
<dbReference type="STRING" id="886738.Nlim_0291"/>
<comment type="caution">
    <text evidence="10">The sequence shown here is derived from an EMBL/GenBank/DDBJ whole genome shotgun (WGS) entry which is preliminary data.</text>
</comment>
<accession>F3KIJ2</accession>
<evidence type="ECO:0000256" key="2">
    <source>
        <dbReference type="ARBA" id="ARBA00022448"/>
    </source>
</evidence>
<dbReference type="Pfam" id="PF01741">
    <property type="entry name" value="MscL"/>
    <property type="match status" value="1"/>
</dbReference>
<organism evidence="10">
    <name type="scientific">Candidatus Nitrosarchaeum limnium SFB1</name>
    <dbReference type="NCBI Taxonomy" id="886738"/>
    <lineage>
        <taxon>Archaea</taxon>
        <taxon>Nitrososphaerota</taxon>
        <taxon>Nitrososphaeria</taxon>
        <taxon>Nitrosopumilales</taxon>
        <taxon>Nitrosopumilaceae</taxon>
        <taxon>Nitrosarchaeum</taxon>
    </lineage>
</organism>
<evidence type="ECO:0000256" key="8">
    <source>
        <dbReference type="ARBA" id="ARBA00023303"/>
    </source>
</evidence>
<evidence type="ECO:0000256" key="9">
    <source>
        <dbReference type="SAM" id="Phobius"/>
    </source>
</evidence>
<keyword evidence="3" id="KW-1003">Cell membrane</keyword>
<evidence type="ECO:0000256" key="6">
    <source>
        <dbReference type="ARBA" id="ARBA00023065"/>
    </source>
</evidence>
<evidence type="ECO:0000256" key="1">
    <source>
        <dbReference type="ARBA" id="ARBA00004141"/>
    </source>
</evidence>
<dbReference type="SUPFAM" id="SSF81330">
    <property type="entry name" value="Gated mechanosensitive channel"/>
    <property type="match status" value="1"/>
</dbReference>
<dbReference type="HOGENOM" id="CLU_095787_4_0_2"/>
<evidence type="ECO:0000256" key="7">
    <source>
        <dbReference type="ARBA" id="ARBA00023136"/>
    </source>
</evidence>
<dbReference type="PANTHER" id="PTHR30266:SF2">
    <property type="entry name" value="LARGE-CONDUCTANCE MECHANOSENSITIVE CHANNEL"/>
    <property type="match status" value="1"/>
</dbReference>
<dbReference type="GO" id="GO:0008381">
    <property type="term" value="F:mechanosensitive monoatomic ion channel activity"/>
    <property type="evidence" value="ECO:0007669"/>
    <property type="project" value="InterPro"/>
</dbReference>
<dbReference type="NCBIfam" id="TIGR00220">
    <property type="entry name" value="mscL"/>
    <property type="match status" value="1"/>
</dbReference>
<sequence length="150" mass="16584">MVDEPPPKQGFVQEFMGFLKTFGIIGLAIAFVIGAAASKLVTAFVNDIINPIVGLALPSGDLKGLQSSIVNSATGAVSEFKYGDFIANIIDFLIIALIVFIMYKVLSRFKLVEDKTKKPESNKNYFFLKNKSQNNTHNMRSRAMKLYVRG</sequence>
<dbReference type="GO" id="GO:0016020">
    <property type="term" value="C:membrane"/>
    <property type="evidence" value="ECO:0007669"/>
    <property type="project" value="UniProtKB-SubCell"/>
</dbReference>
<proteinExistence type="predicted"/>
<name>F3KIJ2_9ARCH</name>
<dbReference type="EMBL" id="AEGP01000022">
    <property type="protein sequence ID" value="EGG42736.1"/>
    <property type="molecule type" value="Genomic_DNA"/>
</dbReference>
<dbReference type="InterPro" id="IPR037673">
    <property type="entry name" value="MSC/AndL"/>
</dbReference>
<keyword evidence="4 9" id="KW-0812">Transmembrane</keyword>